<proteinExistence type="predicted"/>
<keyword evidence="2" id="KW-1185">Reference proteome</keyword>
<dbReference type="Gene3D" id="3.40.50.12580">
    <property type="match status" value="1"/>
</dbReference>
<dbReference type="InterPro" id="IPR043148">
    <property type="entry name" value="TagF_C"/>
</dbReference>
<reference evidence="1 2" key="1">
    <citation type="submission" date="2020-02" db="EMBL/GenBank/DDBJ databases">
        <title>Out from the shadows clarifying the taxonomy of the family Cryomorphaceae and related taxa by utilizing the GTDB taxonomic framework.</title>
        <authorList>
            <person name="Bowman J.P."/>
        </authorList>
    </citation>
    <scope>NUCLEOTIDE SEQUENCE [LARGE SCALE GENOMIC DNA]</scope>
    <source>
        <strain evidence="1 2">QSSC 1-22</strain>
    </source>
</reference>
<organism evidence="1 2">
    <name type="scientific">Cryomorpha ignava</name>
    <dbReference type="NCBI Taxonomy" id="101383"/>
    <lineage>
        <taxon>Bacteria</taxon>
        <taxon>Pseudomonadati</taxon>
        <taxon>Bacteroidota</taxon>
        <taxon>Flavobacteriia</taxon>
        <taxon>Flavobacteriales</taxon>
        <taxon>Cryomorphaceae</taxon>
        <taxon>Cryomorpha</taxon>
    </lineage>
</organism>
<dbReference type="EMBL" id="JAAGVY010000011">
    <property type="protein sequence ID" value="NEN23436.1"/>
    <property type="molecule type" value="Genomic_DNA"/>
</dbReference>
<name>A0A7K3WPH2_9FLAO</name>
<evidence type="ECO:0008006" key="3">
    <source>
        <dbReference type="Google" id="ProtNLM"/>
    </source>
</evidence>
<evidence type="ECO:0000313" key="2">
    <source>
        <dbReference type="Proteomes" id="UP000486602"/>
    </source>
</evidence>
<protein>
    <recommendedName>
        <fullName evidence="3">CDP-glycerol glycerophosphotransferase family protein</fullName>
    </recommendedName>
</protein>
<accession>A0A7K3WPH2</accession>
<dbReference type="Proteomes" id="UP000486602">
    <property type="component" value="Unassembled WGS sequence"/>
</dbReference>
<comment type="caution">
    <text evidence="1">The sequence shown here is derived from an EMBL/GenBank/DDBJ whole genome shotgun (WGS) entry which is preliminary data.</text>
</comment>
<dbReference type="RefSeq" id="WP_163284667.1">
    <property type="nucleotide sequence ID" value="NZ_JAAGVY010000011.1"/>
</dbReference>
<sequence>MDKIYYSNQFPHLKLEREEISFRNGFKHVARLIELYRGPFKDSQIPVPAINRKVLILVQTENQRNALIPLVKRFGNEVQLLDLRAESSETKPTQEQLQYLALLHSWNMLLSFFTVRGNDRIIYRKRFYNLHTVLGYYEYAKKLITQKNTPLKLVIASNDHSGISISVFLACNSCKLESLYVQHASVNQGVTPLIMTYAFLDGKDAQDKYHNAGSSNTKISLTGIMKLDPYLALPAIKELGKYVSVGISTYFCDIDKNFNLCQELESRNIPFIVRFHPNVPPHIREKFAAHSWKISDNRETALDHILNTKAVISGDSTILLEAIMLYRRPVYFASEGVVNDFYHYLKNGLIDKAYTDIEELVNGLEQDFDMNLHRKKAKYYNDALYSDYEGQSVERTAELILKIMVEK</sequence>
<gene>
    <name evidence="1" type="ORF">G3O08_07975</name>
</gene>
<dbReference type="AlphaFoldDB" id="A0A7K3WPH2"/>
<evidence type="ECO:0000313" key="1">
    <source>
        <dbReference type="EMBL" id="NEN23436.1"/>
    </source>
</evidence>